<dbReference type="Proteomes" id="UP000186698">
    <property type="component" value="Chromosome 5L"/>
</dbReference>
<dbReference type="InterPro" id="IPR027417">
    <property type="entry name" value="P-loop_NTPase"/>
</dbReference>
<protein>
    <recommendedName>
        <fullName evidence="14">Structural maintenance of chromosomes protein 6</fullName>
    </recommendedName>
</protein>
<evidence type="ECO:0000256" key="3">
    <source>
        <dbReference type="ARBA" id="ARBA00006793"/>
    </source>
</evidence>
<evidence type="ECO:0000256" key="8">
    <source>
        <dbReference type="ARBA" id="ARBA00023054"/>
    </source>
</evidence>
<dbReference type="GO" id="GO:0003684">
    <property type="term" value="F:damaged DNA binding"/>
    <property type="evidence" value="ECO:0000318"/>
    <property type="project" value="GO_Central"/>
</dbReference>
<dbReference type="FunFam" id="3.40.50.300:FF:003232">
    <property type="entry name" value="Structural maintenance of chromosomes 6, gene 1"/>
    <property type="match status" value="1"/>
</dbReference>
<keyword evidence="7" id="KW-0067">ATP-binding</keyword>
<dbReference type="CTD" id="108717191"/>
<feature type="coiled-coil region" evidence="15">
    <location>
        <begin position="846"/>
        <end position="953"/>
    </location>
</feature>
<sequence>MGKRKEGSPIAPSSQRKKQRQEVDDPYDKEDYVQAGPSVSYDYGQNKKQRKETDNSHADSDHENSVSCKSQSGTDEVGIIDSIFLKNFMCHSVLGPFRFGPNVNFVIGNNGSGKSAVLTALIVGLGGKAIVTNRGSSIKGFIKNGERFAEISITLRNRGQGAYRPDVFGNSITVQQRLTTEGSRTYKLKSATGAIVSNKKEELTAILDYFNIQVDNPVSVLTQEMSKHFLQSKNESDKYKFFMKATQLEQMMEDYTYIMETKSTTHDQVEHGSERLCDLKEECKQKEEKFKNIASLGEKKQKLEDLKNEMAWAQVIEAEKQINPIKEQIVAEEGSTVKYEQKINECQDKVNNAEEKFRAKQEELDKITQDAVALKPQLIALKGDVQKKTKSYNNAEGVSHVAPPQCNLTQVLFNRHILEFKRLEKDTEQLCNRIEELKKSDDNASEGEMMARQRDIAQMRERKKALDDKEITTNQQIDQLQQAIEKHKEELTTIANEERNVKQWMEQHKRKLRELHESKTDQLKRFGQNMPALVAAVDEAYQQGRFRKKPFGPLGACIHLKDQELALAVESCLKGLLFAFCCDNHQDERMLQNIMSREYPQGRRPQIIVSEFQNEVYDVRQRATFHPNHPTVLTGLEIDHPVVANCLIDMRGIEKILIIKSKTEAREIMQIRAPPRNCREAFTGEGDQVYTSRYYSSDTRRATLLSRDVEGEISHLENELRLFGAQTATTQQRLFSVNKEIQENYGILRQLHNSKKQIQRERRTLLDHISELENVEEQPSIDIATLEGEAAKNRSIIELVKKEVELAKENMGCLKLLLTMAVSNYEDIKEKISSVTYMAEPLKADLQRIDQEVENCKQHRKHYEEKLKKHLDRIQKRKEEVSAKEQELEVQISQAKCICPERIEVSRTARSLDTEINQLREKINSEEVLHGNREEIIKQYHEAKERYQDADRIVKHLKRFIRSLDEIMTQRCQSYKQFRRSLTLRCKCYFNWLLSQRAYSGKIQFDHKDETLSITVQPGEGNKAELSDMKCLSGGERSFSTVCFILSLWSIAESPFRCLDEFDVYMDMVNRRISMDMMLKFADSQRFRQFIFLTPQNMSSLPSSSLVRILRMKDPERGQTTLSFRPLNQEAEDEEYIDPPDLAL</sequence>
<keyword evidence="4" id="KW-0158">Chromosome</keyword>
<keyword evidence="9" id="KW-0233">DNA recombination</keyword>
<proteinExistence type="inferred from homology"/>
<dbReference type="GO" id="GO:0003697">
    <property type="term" value="F:single-stranded DNA binding"/>
    <property type="evidence" value="ECO:0000318"/>
    <property type="project" value="GO_Central"/>
</dbReference>
<dbReference type="RefSeq" id="XP_041419498.1">
    <property type="nucleotide sequence ID" value="XM_041563564.1"/>
</dbReference>
<keyword evidence="8 15" id="KW-0175">Coiled coil</keyword>
<evidence type="ECO:0000256" key="16">
    <source>
        <dbReference type="SAM" id="MobiDB-lite"/>
    </source>
</evidence>
<evidence type="ECO:0000256" key="15">
    <source>
        <dbReference type="SAM" id="Coils"/>
    </source>
</evidence>
<evidence type="ECO:0000259" key="17">
    <source>
        <dbReference type="Pfam" id="PF02463"/>
    </source>
</evidence>
<evidence type="ECO:0000256" key="1">
    <source>
        <dbReference type="ARBA" id="ARBA00004123"/>
    </source>
</evidence>
<evidence type="ECO:0000313" key="18">
    <source>
        <dbReference type="Proteomes" id="UP000186698"/>
    </source>
</evidence>
<dbReference type="InterPro" id="IPR003395">
    <property type="entry name" value="RecF/RecN/SMC_N"/>
</dbReference>
<dbReference type="PANTHER" id="PTHR19306:SF6">
    <property type="entry name" value="STRUCTURAL MAINTENANCE OF CHROMOSOMES PROTEIN 6"/>
    <property type="match status" value="1"/>
</dbReference>
<comment type="function">
    <text evidence="12">Core component of the SMC5-SMC6 complex, a complex involved in repair of DNA double-strand breaks by homologous recombination. The complex may promote sister chromatid homologous recombination by recruiting the SMC1-SMC3 cohesin complex to double-strand breaks. The complex is required for telomere maintenance via recombination and mediates sumoylation of shelterin complex (telosome) components.</text>
</comment>
<evidence type="ECO:0000256" key="4">
    <source>
        <dbReference type="ARBA" id="ARBA00022454"/>
    </source>
</evidence>
<keyword evidence="18" id="KW-1185">Reference proteome</keyword>
<evidence type="ECO:0000313" key="19">
    <source>
        <dbReference type="RefSeq" id="XP_041419498.1"/>
    </source>
</evidence>
<dbReference type="SUPFAM" id="SSF75553">
    <property type="entry name" value="Smc hinge domain"/>
    <property type="match status" value="1"/>
</dbReference>
<feature type="domain" description="RecF/RecN/SMC N-terminal" evidence="17">
    <location>
        <begin position="85"/>
        <end position="1109"/>
    </location>
</feature>
<organism evidence="18 19">
    <name type="scientific">Xenopus laevis</name>
    <name type="common">African clawed frog</name>
    <dbReference type="NCBI Taxonomy" id="8355"/>
    <lineage>
        <taxon>Eukaryota</taxon>
        <taxon>Metazoa</taxon>
        <taxon>Chordata</taxon>
        <taxon>Craniata</taxon>
        <taxon>Vertebrata</taxon>
        <taxon>Euteleostomi</taxon>
        <taxon>Amphibia</taxon>
        <taxon>Batrachia</taxon>
        <taxon>Anura</taxon>
        <taxon>Pipoidea</taxon>
        <taxon>Pipidae</taxon>
        <taxon>Xenopodinae</taxon>
        <taxon>Xenopus</taxon>
        <taxon>Xenopus</taxon>
    </lineage>
</organism>
<evidence type="ECO:0000256" key="11">
    <source>
        <dbReference type="ARBA" id="ARBA00023242"/>
    </source>
</evidence>
<comment type="subcellular location">
    <subcellularLocation>
        <location evidence="2">Chromosome</location>
    </subcellularLocation>
    <subcellularLocation>
        <location evidence="1">Nucleus</location>
    </subcellularLocation>
</comment>
<comment type="subunit">
    <text evidence="13">Forms a heterodimer with smc5. Component of the SMC5-SMC6 complex which consists at least of smc5, smc6, nsmce2, nsmce1 and nsmce4a.</text>
</comment>
<dbReference type="GeneID" id="108717191"/>
<evidence type="ECO:0000256" key="2">
    <source>
        <dbReference type="ARBA" id="ARBA00004286"/>
    </source>
</evidence>
<evidence type="ECO:0000256" key="7">
    <source>
        <dbReference type="ARBA" id="ARBA00022840"/>
    </source>
</evidence>
<dbReference type="AlphaFoldDB" id="A0A8J1KRW1"/>
<evidence type="ECO:0000256" key="10">
    <source>
        <dbReference type="ARBA" id="ARBA00023204"/>
    </source>
</evidence>
<dbReference type="OrthoDB" id="10072614at2759"/>
<dbReference type="Pfam" id="PF02463">
    <property type="entry name" value="SMC_N"/>
    <property type="match status" value="1"/>
</dbReference>
<feature type="coiled-coil region" evidence="15">
    <location>
        <begin position="336"/>
        <end position="370"/>
    </location>
</feature>
<dbReference type="Gene3D" id="3.40.50.300">
    <property type="entry name" value="P-loop containing nucleotide triphosphate hydrolases"/>
    <property type="match status" value="2"/>
</dbReference>
<keyword evidence="6" id="KW-0227">DNA damage</keyword>
<dbReference type="GO" id="GO:0035861">
    <property type="term" value="C:site of double-strand break"/>
    <property type="evidence" value="ECO:0000318"/>
    <property type="project" value="GO_Central"/>
</dbReference>
<keyword evidence="5" id="KW-0547">Nucleotide-binding</keyword>
<evidence type="ECO:0000256" key="5">
    <source>
        <dbReference type="ARBA" id="ARBA00022741"/>
    </source>
</evidence>
<evidence type="ECO:0000256" key="14">
    <source>
        <dbReference type="ARBA" id="ARBA00069480"/>
    </source>
</evidence>
<evidence type="ECO:0000256" key="6">
    <source>
        <dbReference type="ARBA" id="ARBA00022763"/>
    </source>
</evidence>
<dbReference type="GO" id="GO:0005634">
    <property type="term" value="C:nucleus"/>
    <property type="evidence" value="ECO:0000318"/>
    <property type="project" value="GO_Central"/>
</dbReference>
<dbReference type="GO" id="GO:0051276">
    <property type="term" value="P:chromosome organization"/>
    <property type="evidence" value="ECO:0007669"/>
    <property type="project" value="InterPro"/>
</dbReference>
<name>A0A8J1KRW1_XENLA</name>
<dbReference type="PANTHER" id="PTHR19306">
    <property type="entry name" value="STRUCTURAL MAINTENANCE OF CHROMOSOMES 5,6 SMC5, SMC6"/>
    <property type="match status" value="1"/>
</dbReference>
<accession>A0A8J1KRW1</accession>
<dbReference type="FunFam" id="3.40.50.300:FF:000959">
    <property type="entry name" value="structural maintenance of chromosomes protein 6"/>
    <property type="match status" value="1"/>
</dbReference>
<dbReference type="GO" id="GO:0030915">
    <property type="term" value="C:Smc5-Smc6 complex"/>
    <property type="evidence" value="ECO:0000318"/>
    <property type="project" value="GO_Central"/>
</dbReference>
<feature type="region of interest" description="Disordered" evidence="16">
    <location>
        <begin position="1"/>
        <end position="72"/>
    </location>
</feature>
<feature type="coiled-coil region" evidence="15">
    <location>
        <begin position="470"/>
        <end position="525"/>
    </location>
</feature>
<evidence type="ECO:0000256" key="12">
    <source>
        <dbReference type="ARBA" id="ARBA00053909"/>
    </source>
</evidence>
<comment type="similarity">
    <text evidence="3">Belongs to the SMC family. SMC6 subfamily.</text>
</comment>
<keyword evidence="10" id="KW-0234">DNA repair</keyword>
<dbReference type="GO" id="GO:0000724">
    <property type="term" value="P:double-strand break repair via homologous recombination"/>
    <property type="evidence" value="ECO:0000318"/>
    <property type="project" value="GO_Central"/>
</dbReference>
<dbReference type="InterPro" id="IPR036277">
    <property type="entry name" value="SMC_hinge_sf"/>
</dbReference>
<evidence type="ECO:0000256" key="9">
    <source>
        <dbReference type="ARBA" id="ARBA00023172"/>
    </source>
</evidence>
<feature type="compositionally biased region" description="Basic and acidic residues" evidence="16">
    <location>
        <begin position="51"/>
        <end position="64"/>
    </location>
</feature>
<reference evidence="19" key="1">
    <citation type="submission" date="2025-08" db="UniProtKB">
        <authorList>
            <consortium name="RefSeq"/>
        </authorList>
    </citation>
    <scope>IDENTIFICATION</scope>
    <source>
        <strain evidence="19">J_2021</strain>
        <tissue evidence="19">Erythrocytes</tissue>
    </source>
</reference>
<evidence type="ECO:0000256" key="13">
    <source>
        <dbReference type="ARBA" id="ARBA00064605"/>
    </source>
</evidence>
<gene>
    <name evidence="19" type="primary">LOC108717191</name>
</gene>
<dbReference type="SUPFAM" id="SSF52540">
    <property type="entry name" value="P-loop containing nucleoside triphosphate hydrolases"/>
    <property type="match status" value="1"/>
</dbReference>
<dbReference type="GO" id="GO:0005524">
    <property type="term" value="F:ATP binding"/>
    <property type="evidence" value="ECO:0007669"/>
    <property type="project" value="UniProtKB-KW"/>
</dbReference>
<keyword evidence="11" id="KW-0539">Nucleus</keyword>